<sequence length="320" mass="37260">MEAKKFLLKVSIISLSTIAVFVTFNYFLDIYGLFRPDDQRELKVYTNERTSKYLLSYHYIPDNFEGIIIGPSLSANLNTKTIKEYKIYNASIMGANISELRYLVDNIVERGNLRFVIICLDPYLTKDHGKKSARIDPKEYYGALGSTNLIKTYLFKLIRENELLPDKFPNNIINDYGYNNFNLELKEDNPREKILEKVRQKSTETTYVDPAAEDELGATIAYLRQNNIQVIAYFSPVPHQILAINTENYRAYQNRMLRLFTEQDIVLDLNDLRFKAITSDFNTYIDHGHLSEEGQKFVLGELKQALLENVQPRNLKYSER</sequence>
<name>A0ABT8L1U7_9BACT</name>
<dbReference type="SUPFAM" id="SSF52266">
    <property type="entry name" value="SGNH hydrolase"/>
    <property type="match status" value="1"/>
</dbReference>
<organism evidence="2 3">
    <name type="scientific">Agaribacillus aureus</name>
    <dbReference type="NCBI Taxonomy" id="3051825"/>
    <lineage>
        <taxon>Bacteria</taxon>
        <taxon>Pseudomonadati</taxon>
        <taxon>Bacteroidota</taxon>
        <taxon>Cytophagia</taxon>
        <taxon>Cytophagales</taxon>
        <taxon>Splendidivirgaceae</taxon>
        <taxon>Agaribacillus</taxon>
    </lineage>
</organism>
<dbReference type="EMBL" id="JAUJEB010000001">
    <property type="protein sequence ID" value="MDN5211673.1"/>
    <property type="molecule type" value="Genomic_DNA"/>
</dbReference>
<proteinExistence type="predicted"/>
<reference evidence="2" key="1">
    <citation type="submission" date="2023-06" db="EMBL/GenBank/DDBJ databases">
        <title>Genomic of Agaribacillus aureum.</title>
        <authorList>
            <person name="Wang G."/>
        </authorList>
    </citation>
    <scope>NUCLEOTIDE SEQUENCE</scope>
    <source>
        <strain evidence="2">BMA12</strain>
    </source>
</reference>
<keyword evidence="1" id="KW-1133">Transmembrane helix</keyword>
<protein>
    <recommendedName>
        <fullName evidence="4">SGNH/GDSL hydrolase family protein</fullName>
    </recommendedName>
</protein>
<dbReference type="RefSeq" id="WP_346757003.1">
    <property type="nucleotide sequence ID" value="NZ_JAUJEB010000001.1"/>
</dbReference>
<evidence type="ECO:0008006" key="4">
    <source>
        <dbReference type="Google" id="ProtNLM"/>
    </source>
</evidence>
<comment type="caution">
    <text evidence="2">The sequence shown here is derived from an EMBL/GenBank/DDBJ whole genome shotgun (WGS) entry which is preliminary data.</text>
</comment>
<evidence type="ECO:0000313" key="3">
    <source>
        <dbReference type="Proteomes" id="UP001172083"/>
    </source>
</evidence>
<feature type="transmembrane region" description="Helical" evidence="1">
    <location>
        <begin position="12"/>
        <end position="34"/>
    </location>
</feature>
<accession>A0ABT8L1U7</accession>
<keyword evidence="3" id="KW-1185">Reference proteome</keyword>
<gene>
    <name evidence="2" type="ORF">QQ020_06415</name>
</gene>
<evidence type="ECO:0000313" key="2">
    <source>
        <dbReference type="EMBL" id="MDN5211673.1"/>
    </source>
</evidence>
<keyword evidence="1" id="KW-0472">Membrane</keyword>
<keyword evidence="1" id="KW-0812">Transmembrane</keyword>
<dbReference type="Proteomes" id="UP001172083">
    <property type="component" value="Unassembled WGS sequence"/>
</dbReference>
<evidence type="ECO:0000256" key="1">
    <source>
        <dbReference type="SAM" id="Phobius"/>
    </source>
</evidence>